<dbReference type="InterPro" id="IPR004802">
    <property type="entry name" value="tRNA_PsdUridine_synth_B_fam"/>
</dbReference>
<evidence type="ECO:0000313" key="5">
    <source>
        <dbReference type="Proteomes" id="UP000277204"/>
    </source>
</evidence>
<reference evidence="4 5" key="1">
    <citation type="submission" date="2018-11" db="EMBL/GenBank/DDBJ databases">
        <authorList>
            <consortium name="Pathogen Informatics"/>
        </authorList>
    </citation>
    <scope>NUCLEOTIDE SEQUENCE [LARGE SCALE GENOMIC DNA]</scope>
    <source>
        <strain evidence="4 5">Zambia</strain>
    </source>
</reference>
<feature type="compositionally biased region" description="Acidic residues" evidence="3">
    <location>
        <begin position="235"/>
        <end position="256"/>
    </location>
</feature>
<protein>
    <submittedName>
        <fullName evidence="4">Uncharacterized protein</fullName>
    </submittedName>
</protein>
<dbReference type="STRING" id="48269.A0A183MWH0"/>
<dbReference type="InterPro" id="IPR032819">
    <property type="entry name" value="TruB_C"/>
</dbReference>
<dbReference type="InterPro" id="IPR036974">
    <property type="entry name" value="PUA_sf"/>
</dbReference>
<comment type="similarity">
    <text evidence="1">Belongs to the pseudouridine synthase TruB family.</text>
</comment>
<name>A0A183MWH0_9TREM</name>
<dbReference type="AlphaFoldDB" id="A0A183MWH0"/>
<accession>A0A183MWH0</accession>
<dbReference type="GO" id="GO:0000495">
    <property type="term" value="P:box H/ACA sno(s)RNA 3'-end processing"/>
    <property type="evidence" value="ECO:0007669"/>
    <property type="project" value="TreeGrafter"/>
</dbReference>
<dbReference type="InterPro" id="IPR020103">
    <property type="entry name" value="PsdUridine_synth_cat_dom_sf"/>
</dbReference>
<dbReference type="Gene3D" id="3.30.2350.10">
    <property type="entry name" value="Pseudouridine synthase"/>
    <property type="match status" value="1"/>
</dbReference>
<dbReference type="Gene3D" id="2.30.130.10">
    <property type="entry name" value="PUA domain"/>
    <property type="match status" value="1"/>
</dbReference>
<dbReference type="Pfam" id="PF01509">
    <property type="entry name" value="TruB_N"/>
    <property type="match status" value="1"/>
</dbReference>
<dbReference type="GO" id="GO:1990481">
    <property type="term" value="P:mRNA pseudouridine synthesis"/>
    <property type="evidence" value="ECO:0007669"/>
    <property type="project" value="TreeGrafter"/>
</dbReference>
<keyword evidence="5" id="KW-1185">Reference proteome</keyword>
<dbReference type="Proteomes" id="UP000277204">
    <property type="component" value="Unassembled WGS sequence"/>
</dbReference>
<evidence type="ECO:0000313" key="4">
    <source>
        <dbReference type="EMBL" id="VDP35484.1"/>
    </source>
</evidence>
<dbReference type="InterPro" id="IPR002501">
    <property type="entry name" value="PsdUridine_synth_N"/>
</dbReference>
<dbReference type="PANTHER" id="PTHR23127">
    <property type="entry name" value="CENTROMERE/MICROTUBULE BINDING PROTEIN CBF5"/>
    <property type="match status" value="1"/>
</dbReference>
<dbReference type="PROSITE" id="PS50890">
    <property type="entry name" value="PUA"/>
    <property type="match status" value="1"/>
</dbReference>
<dbReference type="EMBL" id="UZAI01018292">
    <property type="protein sequence ID" value="VDP35484.1"/>
    <property type="molecule type" value="Genomic_DNA"/>
</dbReference>
<dbReference type="GO" id="GO:0031120">
    <property type="term" value="P:snRNA pseudouridine synthesis"/>
    <property type="evidence" value="ECO:0007669"/>
    <property type="project" value="TreeGrafter"/>
</dbReference>
<sequence>GSGCLIVCIDRATRLVKSQQSAGKEYVCIFRLHESVNEIKKIQKAVEGLTGALFQRPPLVAAVKRQLRVRTIYECKLLEYEKSKNLGKSCDPATLNLGLIMVRCEAGTYVRTLCVHLGLLLGCGGVMEELRRSKTGFMSERVCPIRVLHIAGQPAVALMTTATIATCDHGLVAKLKRVIMERDLYPRQWGRGPVSMERKKLVAQGLLKKFAKSDGVANTPNFVGRRIKAPNPSDSSDDEMTSEDTGAEESSSDDSD</sequence>
<proteinExistence type="inferred from homology"/>
<gene>
    <name evidence="4" type="ORF">SMRZ_LOCUS20395</name>
</gene>
<feature type="region of interest" description="Disordered" evidence="3">
    <location>
        <begin position="215"/>
        <end position="256"/>
    </location>
</feature>
<dbReference type="GO" id="GO:0031429">
    <property type="term" value="C:box H/ACA snoRNP complex"/>
    <property type="evidence" value="ECO:0007669"/>
    <property type="project" value="TreeGrafter"/>
</dbReference>
<dbReference type="SUPFAM" id="SSF55120">
    <property type="entry name" value="Pseudouridine synthase"/>
    <property type="match status" value="1"/>
</dbReference>
<keyword evidence="2" id="KW-0413">Isomerase</keyword>
<dbReference type="GO" id="GO:0031118">
    <property type="term" value="P:rRNA pseudouridine synthesis"/>
    <property type="evidence" value="ECO:0007669"/>
    <property type="project" value="TreeGrafter"/>
</dbReference>
<evidence type="ECO:0000256" key="3">
    <source>
        <dbReference type="SAM" id="MobiDB-lite"/>
    </source>
</evidence>
<dbReference type="Pfam" id="PF16198">
    <property type="entry name" value="TruB_C_2"/>
    <property type="match status" value="1"/>
</dbReference>
<feature type="non-terminal residue" evidence="4">
    <location>
        <position position="1"/>
    </location>
</feature>
<evidence type="ECO:0000256" key="2">
    <source>
        <dbReference type="ARBA" id="ARBA00023235"/>
    </source>
</evidence>
<dbReference type="PANTHER" id="PTHR23127:SF0">
    <property type="entry name" value="H_ACA RIBONUCLEOPROTEIN COMPLEX SUBUNIT DKC1"/>
    <property type="match status" value="1"/>
</dbReference>
<dbReference type="GO" id="GO:0009982">
    <property type="term" value="F:pseudouridine synthase activity"/>
    <property type="evidence" value="ECO:0007669"/>
    <property type="project" value="InterPro"/>
</dbReference>
<dbReference type="GO" id="GO:0003723">
    <property type="term" value="F:RNA binding"/>
    <property type="evidence" value="ECO:0007669"/>
    <property type="project" value="InterPro"/>
</dbReference>
<organism evidence="4 5">
    <name type="scientific">Schistosoma margrebowiei</name>
    <dbReference type="NCBI Taxonomy" id="48269"/>
    <lineage>
        <taxon>Eukaryota</taxon>
        <taxon>Metazoa</taxon>
        <taxon>Spiralia</taxon>
        <taxon>Lophotrochozoa</taxon>
        <taxon>Platyhelminthes</taxon>
        <taxon>Trematoda</taxon>
        <taxon>Digenea</taxon>
        <taxon>Strigeidida</taxon>
        <taxon>Schistosomatoidea</taxon>
        <taxon>Schistosomatidae</taxon>
        <taxon>Schistosoma</taxon>
    </lineage>
</organism>
<evidence type="ECO:0000256" key="1">
    <source>
        <dbReference type="ARBA" id="ARBA00008999"/>
    </source>
</evidence>